<feature type="transmembrane region" description="Helical" evidence="1">
    <location>
        <begin position="12"/>
        <end position="33"/>
    </location>
</feature>
<keyword evidence="3" id="KW-1185">Reference proteome</keyword>
<dbReference type="GeneID" id="36511343"/>
<dbReference type="Proteomes" id="UP000244727">
    <property type="component" value="Chromosome"/>
</dbReference>
<feature type="transmembrane region" description="Helical" evidence="1">
    <location>
        <begin position="77"/>
        <end position="96"/>
    </location>
</feature>
<dbReference type="RefSeq" id="WP_108381031.1">
    <property type="nucleotide sequence ID" value="NZ_CP028858.1"/>
</dbReference>
<gene>
    <name evidence="2" type="ORF">HARCEL1_02510</name>
</gene>
<sequence>MAEKNLLGDGMLFGMALVVVASLGIFGAMVYGLVAGVDPGPYGSIPAATVLAGLGVAGSTVGYLSTSGRLATADATLARDGGMACLFAGFMLAIPLTGTPLPIGFLRLLGGVLCGAGGIVLLGLSLWPDAIPD</sequence>
<dbReference type="KEGG" id="harc:HARCEL1_02510"/>
<reference evidence="2 3" key="1">
    <citation type="submission" date="2018-04" db="EMBL/GenBank/DDBJ databases">
        <title>Halococcoides cellulosivorans gen. nov., sp. nov., an extremely halophilic cellulose-utilizing haloarchaeon from hypersaline lakes.</title>
        <authorList>
            <person name="Sorokin D.Y."/>
            <person name="Toshchakov S.V."/>
            <person name="Samarov N.I."/>
            <person name="Korzhenkov A."/>
            <person name="Kublanov I.V."/>
        </authorList>
    </citation>
    <scope>NUCLEOTIDE SEQUENCE [LARGE SCALE GENOMIC DNA]</scope>
    <source>
        <strain evidence="2 3">HArcel1</strain>
    </source>
</reference>
<proteinExistence type="predicted"/>
<keyword evidence="1" id="KW-0812">Transmembrane</keyword>
<name>A0A2R4WYQ6_9EURY</name>
<dbReference type="EMBL" id="CP028858">
    <property type="protein sequence ID" value="AWB26662.1"/>
    <property type="molecule type" value="Genomic_DNA"/>
</dbReference>
<evidence type="ECO:0000313" key="3">
    <source>
        <dbReference type="Proteomes" id="UP000244727"/>
    </source>
</evidence>
<evidence type="ECO:0000313" key="2">
    <source>
        <dbReference type="EMBL" id="AWB26662.1"/>
    </source>
</evidence>
<keyword evidence="1" id="KW-1133">Transmembrane helix</keyword>
<protein>
    <submittedName>
        <fullName evidence="2">Uncharacterized protein</fullName>
    </submittedName>
</protein>
<evidence type="ECO:0000256" key="1">
    <source>
        <dbReference type="SAM" id="Phobius"/>
    </source>
</evidence>
<dbReference type="AlphaFoldDB" id="A0A2R4WYQ6"/>
<accession>A0A2R4WYQ6</accession>
<feature type="transmembrane region" description="Helical" evidence="1">
    <location>
        <begin position="108"/>
        <end position="127"/>
    </location>
</feature>
<keyword evidence="1" id="KW-0472">Membrane</keyword>
<organism evidence="2 3">
    <name type="scientific">Halococcoides cellulosivorans</name>
    <dbReference type="NCBI Taxonomy" id="1679096"/>
    <lineage>
        <taxon>Archaea</taxon>
        <taxon>Methanobacteriati</taxon>
        <taxon>Methanobacteriota</taxon>
        <taxon>Stenosarchaea group</taxon>
        <taxon>Halobacteria</taxon>
        <taxon>Halobacteriales</taxon>
        <taxon>Haloarculaceae</taxon>
        <taxon>Halococcoides</taxon>
    </lineage>
</organism>
<feature type="transmembrane region" description="Helical" evidence="1">
    <location>
        <begin position="45"/>
        <end position="65"/>
    </location>
</feature>